<evidence type="ECO:0000256" key="2">
    <source>
        <dbReference type="ARBA" id="ARBA00022473"/>
    </source>
</evidence>
<sequence length="87" mass="9925">MAIQVSGLVHAKRIIHRSLSIGREGMPLKTPKGHFAVYVREEAKTRYMVPISYLDEPLFRDLLSRGGVRVPSSYGRPHSSLQRRRIP</sequence>
<accession>A0A218X7I2</accession>
<dbReference type="EMBL" id="MTKT01002229">
    <property type="protein sequence ID" value="OWM80342.1"/>
    <property type="molecule type" value="Genomic_DNA"/>
</dbReference>
<evidence type="ECO:0008006" key="7">
    <source>
        <dbReference type="Google" id="ProtNLM"/>
    </source>
</evidence>
<protein>
    <recommendedName>
        <fullName evidence="7">Auxin-responsive protein SAUR21-like</fullName>
    </recommendedName>
</protein>
<organism evidence="5 6">
    <name type="scientific">Punica granatum</name>
    <name type="common">Pomegranate</name>
    <dbReference type="NCBI Taxonomy" id="22663"/>
    <lineage>
        <taxon>Eukaryota</taxon>
        <taxon>Viridiplantae</taxon>
        <taxon>Streptophyta</taxon>
        <taxon>Embryophyta</taxon>
        <taxon>Tracheophyta</taxon>
        <taxon>Spermatophyta</taxon>
        <taxon>Magnoliopsida</taxon>
        <taxon>eudicotyledons</taxon>
        <taxon>Gunneridae</taxon>
        <taxon>Pentapetalae</taxon>
        <taxon>rosids</taxon>
        <taxon>malvids</taxon>
        <taxon>Myrtales</taxon>
        <taxon>Lythraceae</taxon>
        <taxon>Punica</taxon>
    </lineage>
</organism>
<keyword evidence="2" id="KW-0217">Developmental protein</keyword>
<dbReference type="GO" id="GO:0009733">
    <property type="term" value="P:response to auxin"/>
    <property type="evidence" value="ECO:0007669"/>
    <property type="project" value="InterPro"/>
</dbReference>
<evidence type="ECO:0000256" key="4">
    <source>
        <dbReference type="SAM" id="MobiDB-lite"/>
    </source>
</evidence>
<evidence type="ECO:0000313" key="6">
    <source>
        <dbReference type="Proteomes" id="UP000197138"/>
    </source>
</evidence>
<dbReference type="Pfam" id="PF02519">
    <property type="entry name" value="Auxin_inducible"/>
    <property type="match status" value="1"/>
</dbReference>
<gene>
    <name evidence="5" type="ORF">CDL15_Pgr019622</name>
</gene>
<comment type="similarity">
    <text evidence="1">Belongs to the ARG7 family.</text>
</comment>
<dbReference type="PANTHER" id="PTHR31929">
    <property type="entry name" value="SAUR-LIKE AUXIN-RESPONSIVE PROTEIN FAMILY-RELATED"/>
    <property type="match status" value="1"/>
</dbReference>
<feature type="region of interest" description="Disordered" evidence="4">
    <location>
        <begin position="67"/>
        <end position="87"/>
    </location>
</feature>
<dbReference type="Proteomes" id="UP000197138">
    <property type="component" value="Unassembled WGS sequence"/>
</dbReference>
<dbReference type="InterPro" id="IPR003676">
    <property type="entry name" value="SAUR_fam"/>
</dbReference>
<dbReference type="AlphaFoldDB" id="A0A218X7I2"/>
<evidence type="ECO:0000256" key="3">
    <source>
        <dbReference type="ARBA" id="ARBA00022604"/>
    </source>
</evidence>
<evidence type="ECO:0000313" key="5">
    <source>
        <dbReference type="EMBL" id="OWM80342.1"/>
    </source>
</evidence>
<comment type="caution">
    <text evidence="5">The sequence shown here is derived from an EMBL/GenBank/DDBJ whole genome shotgun (WGS) entry which is preliminary data.</text>
</comment>
<evidence type="ECO:0000256" key="1">
    <source>
        <dbReference type="ARBA" id="ARBA00006974"/>
    </source>
</evidence>
<reference evidence="6" key="1">
    <citation type="journal article" date="2017" name="Plant J.">
        <title>The pomegranate (Punica granatum L.) genome and the genomics of punicalagin biosynthesis.</title>
        <authorList>
            <person name="Qin G."/>
            <person name="Xu C."/>
            <person name="Ming R."/>
            <person name="Tang H."/>
            <person name="Guyot R."/>
            <person name="Kramer E.M."/>
            <person name="Hu Y."/>
            <person name="Yi X."/>
            <person name="Qi Y."/>
            <person name="Xu X."/>
            <person name="Gao Z."/>
            <person name="Pan H."/>
            <person name="Jian J."/>
            <person name="Tian Y."/>
            <person name="Yue Z."/>
            <person name="Xu Y."/>
        </authorList>
    </citation>
    <scope>NUCLEOTIDE SEQUENCE [LARGE SCALE GENOMIC DNA]</scope>
    <source>
        <strain evidence="6">cv. Dabenzi</strain>
    </source>
</reference>
<keyword evidence="3" id="KW-0341">Growth regulation</keyword>
<proteinExistence type="inferred from homology"/>
<name>A0A218X7I2_PUNGR</name>